<gene>
    <name evidence="2" type="ORF">HMPREF0636_1469</name>
</gene>
<evidence type="ECO:0000256" key="1">
    <source>
        <dbReference type="SAM" id="Phobius"/>
    </source>
</evidence>
<name>Z4WSL5_9PORP</name>
<organism evidence="2 3">
    <name type="scientific">Porphyromonas catoniae ATCC 51270</name>
    <dbReference type="NCBI Taxonomy" id="887901"/>
    <lineage>
        <taxon>Bacteria</taxon>
        <taxon>Pseudomonadati</taxon>
        <taxon>Bacteroidota</taxon>
        <taxon>Bacteroidia</taxon>
        <taxon>Bacteroidales</taxon>
        <taxon>Porphyromonadaceae</taxon>
        <taxon>Porphyromonas</taxon>
    </lineage>
</organism>
<evidence type="ECO:0000313" key="2">
    <source>
        <dbReference type="EMBL" id="EWC91792.1"/>
    </source>
</evidence>
<evidence type="ECO:0000313" key="3">
    <source>
        <dbReference type="Proteomes" id="UP000023482"/>
    </source>
</evidence>
<keyword evidence="3" id="KW-1185">Reference proteome</keyword>
<sequence length="52" mass="5961">MWTYLSFSALQRFVYPLPNASRRPLVAFLSSVASVLCLPSTEYFLLIPYLCD</sequence>
<dbReference type="EMBL" id="JDFF01000022">
    <property type="protein sequence ID" value="EWC91792.1"/>
    <property type="molecule type" value="Genomic_DNA"/>
</dbReference>
<dbReference type="Proteomes" id="UP000023482">
    <property type="component" value="Unassembled WGS sequence"/>
</dbReference>
<keyword evidence="1" id="KW-0472">Membrane</keyword>
<reference evidence="2 3" key="1">
    <citation type="submission" date="2014-01" db="EMBL/GenBank/DDBJ databases">
        <authorList>
            <person name="Durkin A.S."/>
            <person name="McCorrison J."/>
            <person name="Torralba M."/>
            <person name="Gillis M."/>
            <person name="Haft D.H."/>
            <person name="Methe B."/>
            <person name="Sutton G."/>
            <person name="Nelson K.E."/>
        </authorList>
    </citation>
    <scope>NUCLEOTIDE SEQUENCE [LARGE SCALE GENOMIC DNA]</scope>
    <source>
        <strain evidence="2 3">ATCC 51270</strain>
    </source>
</reference>
<keyword evidence="1" id="KW-0812">Transmembrane</keyword>
<protein>
    <submittedName>
        <fullName evidence="2">Uncharacterized protein</fullName>
    </submittedName>
</protein>
<proteinExistence type="predicted"/>
<keyword evidence="1" id="KW-1133">Transmembrane helix</keyword>
<feature type="transmembrane region" description="Helical" evidence="1">
    <location>
        <begin position="25"/>
        <end position="51"/>
    </location>
</feature>
<dbReference type="AlphaFoldDB" id="Z4WSL5"/>
<comment type="caution">
    <text evidence="2">The sequence shown here is derived from an EMBL/GenBank/DDBJ whole genome shotgun (WGS) entry which is preliminary data.</text>
</comment>
<accession>Z4WSL5</accession>